<keyword evidence="1" id="KW-0812">Transmembrane</keyword>
<dbReference type="RefSeq" id="WP_138184482.1">
    <property type="nucleotide sequence ID" value="NZ_LS992241.1"/>
</dbReference>
<dbReference type="AlphaFoldDB" id="A0A383R485"/>
<gene>
    <name evidence="3" type="ORF">PBLR_10386</name>
</gene>
<evidence type="ECO:0000313" key="4">
    <source>
        <dbReference type="Proteomes" id="UP000304148"/>
    </source>
</evidence>
<name>A0A383R485_PAEAL</name>
<feature type="domain" description="DUF4097" evidence="2">
    <location>
        <begin position="129"/>
        <end position="395"/>
    </location>
</feature>
<feature type="transmembrane region" description="Helical" evidence="1">
    <location>
        <begin position="7"/>
        <end position="29"/>
    </location>
</feature>
<dbReference type="InterPro" id="IPR025164">
    <property type="entry name" value="Toastrack_DUF4097"/>
</dbReference>
<reference evidence="4" key="1">
    <citation type="submission" date="2018-08" db="EMBL/GenBank/DDBJ databases">
        <authorList>
            <person name="Chevrot R."/>
        </authorList>
    </citation>
    <scope>NUCLEOTIDE SEQUENCE [LARGE SCALE GENOMIC DNA]</scope>
</reference>
<keyword evidence="1" id="KW-0472">Membrane</keyword>
<feature type="transmembrane region" description="Helical" evidence="1">
    <location>
        <begin position="35"/>
        <end position="55"/>
    </location>
</feature>
<evidence type="ECO:0000313" key="3">
    <source>
        <dbReference type="EMBL" id="SYX81967.1"/>
    </source>
</evidence>
<sequence>MVKVGRITASLLLVVVGIMLLSDQLFGYHTLRLLLIWWPLVFIIWGIEYIWTGVYHSKRGDNRRLRLDFLGMFVSVFIAVSVFMVSQPSLFRDWVRGIQFDFSMMKEMAGENGINVRLPKLEHSISGDISKLVVRNDNGEIRIQTGNVENMDVELSAIVSGVDREQAQSLAKQSGASIDTKPSEHTLTLTANGSKFAVGNRPIRIDMIITIPTHVMWKTDVMTNNGDIAIHDMKAEAVAKSNNGDIKLLNIEAPVQGETLNGNLFVQNIRGDAKVSTMRGDITMYDISGKTMADTKSGDIDIHESAGAVQAETLSGDMLVESENIGGNWKLQNMAGDTTIGITEGADVTLQAMNRFGDIDIDSDFPFHVVKNKVEGTIGNATYQVNLDTNGDISIRKR</sequence>
<organism evidence="3 4">
    <name type="scientific">Paenibacillus alvei</name>
    <name type="common">Bacillus alvei</name>
    <dbReference type="NCBI Taxonomy" id="44250"/>
    <lineage>
        <taxon>Bacteria</taxon>
        <taxon>Bacillati</taxon>
        <taxon>Bacillota</taxon>
        <taxon>Bacilli</taxon>
        <taxon>Bacillales</taxon>
        <taxon>Paenibacillaceae</taxon>
        <taxon>Paenibacillus</taxon>
    </lineage>
</organism>
<feature type="transmembrane region" description="Helical" evidence="1">
    <location>
        <begin position="67"/>
        <end position="86"/>
    </location>
</feature>
<dbReference type="Pfam" id="PF13349">
    <property type="entry name" value="DUF4097"/>
    <property type="match status" value="1"/>
</dbReference>
<dbReference type="EMBL" id="LS992241">
    <property type="protein sequence ID" value="SYX81967.1"/>
    <property type="molecule type" value="Genomic_DNA"/>
</dbReference>
<dbReference type="Proteomes" id="UP000304148">
    <property type="component" value="Chromosome"/>
</dbReference>
<keyword evidence="1" id="KW-1133">Transmembrane helix</keyword>
<protein>
    <recommendedName>
        <fullName evidence="2">DUF4097 domain-containing protein</fullName>
    </recommendedName>
</protein>
<accession>A0A383R485</accession>
<evidence type="ECO:0000259" key="2">
    <source>
        <dbReference type="Pfam" id="PF13349"/>
    </source>
</evidence>
<evidence type="ECO:0000256" key="1">
    <source>
        <dbReference type="SAM" id="Phobius"/>
    </source>
</evidence>
<proteinExistence type="predicted"/>